<name>A0A238UEG8_9FLAO</name>
<accession>A0A238UEG8</accession>
<keyword evidence="2" id="KW-0449">Lipoprotein</keyword>
<dbReference type="Proteomes" id="UP000215214">
    <property type="component" value="Chromosome TJEJU"/>
</dbReference>
<feature type="compositionally biased region" description="Gly residues" evidence="1">
    <location>
        <begin position="258"/>
        <end position="343"/>
    </location>
</feature>
<feature type="compositionally biased region" description="Gly residues" evidence="1">
    <location>
        <begin position="234"/>
        <end position="250"/>
    </location>
</feature>
<protein>
    <submittedName>
        <fullName evidence="2">Probable lipoprotein</fullName>
    </submittedName>
</protein>
<gene>
    <name evidence="2" type="ORF">TJEJU_3969</name>
</gene>
<dbReference type="RefSeq" id="WP_095074793.1">
    <property type="nucleotide sequence ID" value="NZ_LT899436.1"/>
</dbReference>
<evidence type="ECO:0000313" key="3">
    <source>
        <dbReference type="Proteomes" id="UP000215214"/>
    </source>
</evidence>
<dbReference type="OrthoDB" id="1189436at2"/>
<reference evidence="2 3" key="1">
    <citation type="submission" date="2017-07" db="EMBL/GenBank/DDBJ databases">
        <authorList>
            <person name="Sun Z.S."/>
            <person name="Albrecht U."/>
            <person name="Echele G."/>
            <person name="Lee C.C."/>
        </authorList>
    </citation>
    <scope>NUCLEOTIDE SEQUENCE [LARGE SCALE GENOMIC DNA]</scope>
    <source>
        <strain evidence="3">type strain: KCTC 22618</strain>
    </source>
</reference>
<organism evidence="2 3">
    <name type="scientific">Tenacibaculum jejuense</name>
    <dbReference type="NCBI Taxonomy" id="584609"/>
    <lineage>
        <taxon>Bacteria</taxon>
        <taxon>Pseudomonadati</taxon>
        <taxon>Bacteroidota</taxon>
        <taxon>Flavobacteriia</taxon>
        <taxon>Flavobacteriales</taxon>
        <taxon>Flavobacteriaceae</taxon>
        <taxon>Tenacibaculum</taxon>
    </lineage>
</organism>
<dbReference type="EMBL" id="LT899436">
    <property type="protein sequence ID" value="SNR17597.1"/>
    <property type="molecule type" value="Genomic_DNA"/>
</dbReference>
<keyword evidence="3" id="KW-1185">Reference proteome</keyword>
<evidence type="ECO:0000313" key="2">
    <source>
        <dbReference type="EMBL" id="SNR17597.1"/>
    </source>
</evidence>
<evidence type="ECO:0000256" key="1">
    <source>
        <dbReference type="SAM" id="MobiDB-lite"/>
    </source>
</evidence>
<feature type="region of interest" description="Disordered" evidence="1">
    <location>
        <begin position="228"/>
        <end position="343"/>
    </location>
</feature>
<dbReference type="PROSITE" id="PS51257">
    <property type="entry name" value="PROKAR_LIPOPROTEIN"/>
    <property type="match status" value="1"/>
</dbReference>
<dbReference type="KEGG" id="tje:TJEJU_3969"/>
<sequence length="343" mass="36267">MKQFRTLFLGISLAVFVSCVDSELTPIENEQPNQEQLIFKLDFEEGNENFITHAIGDFPENEPVIDRGQTEDTCGTLFRGQTEDFTEWKGYDFKGNDTNFMGLDMGSCGGFFEAVVKTDFFLEEGLNQGEGKLSFRYYMPGDFTEWENNNYTLNVIIEHANSNNDFSNDPDFIDVLVRFSAEINQDGWVDFSGIIPTSIDAGEYSVIVRIVGSSAAIDDITLVRLVSGEDQDGDQGGSDKGNGGQDGNQGGNDNENGGQDGNQGGNDNGNGGQDGNQGGNDNGNGGQDGNQGGNDNGNGGQDGNQGGNDNGNGGQDGNQGGSDNGNGGQDGNQGGSDNGNGGN</sequence>
<proteinExistence type="predicted"/>
<dbReference type="AlphaFoldDB" id="A0A238UEG8"/>